<proteinExistence type="predicted"/>
<gene>
    <name evidence="1" type="ORF">EDS130_LOCUS9051</name>
</gene>
<evidence type="ECO:0000313" key="2">
    <source>
        <dbReference type="Proteomes" id="UP000663852"/>
    </source>
</evidence>
<name>A0A813YMK6_ADIRI</name>
<dbReference type="AlphaFoldDB" id="A0A813YMK6"/>
<accession>A0A813YMK6</accession>
<organism evidence="1 2">
    <name type="scientific">Adineta ricciae</name>
    <name type="common">Rotifer</name>
    <dbReference type="NCBI Taxonomy" id="249248"/>
    <lineage>
        <taxon>Eukaryota</taxon>
        <taxon>Metazoa</taxon>
        <taxon>Spiralia</taxon>
        <taxon>Gnathifera</taxon>
        <taxon>Rotifera</taxon>
        <taxon>Eurotatoria</taxon>
        <taxon>Bdelloidea</taxon>
        <taxon>Adinetida</taxon>
        <taxon>Adinetidae</taxon>
        <taxon>Adineta</taxon>
    </lineage>
</organism>
<protein>
    <submittedName>
        <fullName evidence="1">Uncharacterized protein</fullName>
    </submittedName>
</protein>
<comment type="caution">
    <text evidence="1">The sequence shown here is derived from an EMBL/GenBank/DDBJ whole genome shotgun (WGS) entry which is preliminary data.</text>
</comment>
<dbReference type="Proteomes" id="UP000663852">
    <property type="component" value="Unassembled WGS sequence"/>
</dbReference>
<sequence length="128" mass="15123">MNDFTIYIRFIHFFIHSTYSSLYLQNFPLNINRAILEMDYSQKKQSWLEFINESMGNNSHNTSNHETQMNHRDHALIDSDSGAANHMDTDRNNRVHQIRSDGKLKNTSASLEMNKGKQMRFLPRKNLF</sequence>
<dbReference type="OrthoDB" id="10086084at2759"/>
<evidence type="ECO:0000313" key="1">
    <source>
        <dbReference type="EMBL" id="CAF0886442.1"/>
    </source>
</evidence>
<dbReference type="EMBL" id="CAJNOJ010000030">
    <property type="protein sequence ID" value="CAF0886442.1"/>
    <property type="molecule type" value="Genomic_DNA"/>
</dbReference>
<reference evidence="1" key="1">
    <citation type="submission" date="2021-02" db="EMBL/GenBank/DDBJ databases">
        <authorList>
            <person name="Nowell W R."/>
        </authorList>
    </citation>
    <scope>NUCLEOTIDE SEQUENCE</scope>
</reference>